<name>A0A150U371_SORCE</name>
<dbReference type="Proteomes" id="UP000075502">
    <property type="component" value="Unassembled WGS sequence"/>
</dbReference>
<gene>
    <name evidence="2" type="ORF">BE21_57455</name>
</gene>
<feature type="transmembrane region" description="Helical" evidence="1">
    <location>
        <begin position="83"/>
        <end position="100"/>
    </location>
</feature>
<feature type="transmembrane region" description="Helical" evidence="1">
    <location>
        <begin position="106"/>
        <end position="127"/>
    </location>
</feature>
<feature type="transmembrane region" description="Helical" evidence="1">
    <location>
        <begin position="53"/>
        <end position="76"/>
    </location>
</feature>
<protein>
    <submittedName>
        <fullName evidence="2">Uncharacterized protein</fullName>
    </submittedName>
</protein>
<evidence type="ECO:0000313" key="2">
    <source>
        <dbReference type="EMBL" id="KYG11399.1"/>
    </source>
</evidence>
<dbReference type="EMBL" id="JEME01000030">
    <property type="protein sequence ID" value="KYG11399.1"/>
    <property type="molecule type" value="Genomic_DNA"/>
</dbReference>
<evidence type="ECO:0000313" key="3">
    <source>
        <dbReference type="Proteomes" id="UP000075502"/>
    </source>
</evidence>
<organism evidence="2 3">
    <name type="scientific">Sorangium cellulosum</name>
    <name type="common">Polyangium cellulosum</name>
    <dbReference type="NCBI Taxonomy" id="56"/>
    <lineage>
        <taxon>Bacteria</taxon>
        <taxon>Pseudomonadati</taxon>
        <taxon>Myxococcota</taxon>
        <taxon>Polyangia</taxon>
        <taxon>Polyangiales</taxon>
        <taxon>Polyangiaceae</taxon>
        <taxon>Sorangium</taxon>
    </lineage>
</organism>
<dbReference type="AlphaFoldDB" id="A0A150U371"/>
<feature type="transmembrane region" description="Helical" evidence="1">
    <location>
        <begin position="139"/>
        <end position="161"/>
    </location>
</feature>
<keyword evidence="1" id="KW-0812">Transmembrane</keyword>
<evidence type="ECO:0000256" key="1">
    <source>
        <dbReference type="SAM" id="Phobius"/>
    </source>
</evidence>
<reference evidence="2 3" key="1">
    <citation type="submission" date="2014-02" db="EMBL/GenBank/DDBJ databases">
        <title>The small core and large imbalanced accessory genome model reveals a collaborative survival strategy of Sorangium cellulosum strains in nature.</title>
        <authorList>
            <person name="Han K."/>
            <person name="Peng R."/>
            <person name="Blom J."/>
            <person name="Li Y.-Z."/>
        </authorList>
    </citation>
    <scope>NUCLEOTIDE SEQUENCE [LARGE SCALE GENOMIC DNA]</scope>
    <source>
        <strain evidence="2 3">So0007-03</strain>
    </source>
</reference>
<feature type="transmembrane region" description="Helical" evidence="1">
    <location>
        <begin position="167"/>
        <end position="183"/>
    </location>
</feature>
<accession>A0A150U371</accession>
<keyword evidence="1" id="KW-1133">Transmembrane helix</keyword>
<proteinExistence type="predicted"/>
<keyword evidence="1" id="KW-0472">Membrane</keyword>
<sequence length="199" mass="20694">MIEYAILAVAVAALCCGLRGSGMALAGFATTGIARPLMAPLRAGYAVPYEGAGLMLFLATEVALFVLPPAVIVWALGWPKSAAAIWLCLLVAVAVMYPGVRGDDLLRFYAAAYLAVYGTSAAVLTWRGARADGLSLDQLGLLLVVLAGAAAAILVMIYGAAQWSLTWIPNGASAALVLALALVHRRRRSGSPLPPRDDD</sequence>
<comment type="caution">
    <text evidence="2">The sequence shown here is derived from an EMBL/GenBank/DDBJ whole genome shotgun (WGS) entry which is preliminary data.</text>
</comment>